<dbReference type="EMBL" id="ML986633">
    <property type="protein sequence ID" value="KAF2262942.1"/>
    <property type="molecule type" value="Genomic_DNA"/>
</dbReference>
<proteinExistence type="predicted"/>
<organism evidence="2 3">
    <name type="scientific">Lojkania enalia</name>
    <dbReference type="NCBI Taxonomy" id="147567"/>
    <lineage>
        <taxon>Eukaryota</taxon>
        <taxon>Fungi</taxon>
        <taxon>Dikarya</taxon>
        <taxon>Ascomycota</taxon>
        <taxon>Pezizomycotina</taxon>
        <taxon>Dothideomycetes</taxon>
        <taxon>Pleosporomycetidae</taxon>
        <taxon>Pleosporales</taxon>
        <taxon>Pleosporales incertae sedis</taxon>
        <taxon>Lojkania</taxon>
    </lineage>
</organism>
<keyword evidence="1" id="KW-0812">Transmembrane</keyword>
<protein>
    <submittedName>
        <fullName evidence="2">Uncharacterized protein</fullName>
    </submittedName>
</protein>
<dbReference type="Proteomes" id="UP000800093">
    <property type="component" value="Unassembled WGS sequence"/>
</dbReference>
<accession>A0A9P4K5F2</accession>
<reference evidence="3" key="1">
    <citation type="journal article" date="2020" name="Stud. Mycol.">
        <title>101 Dothideomycetes genomes: A test case for predicting lifestyles and emergence of pathogens.</title>
        <authorList>
            <person name="Haridas S."/>
            <person name="Albert R."/>
            <person name="Binder M."/>
            <person name="Bloem J."/>
            <person name="LaButti K."/>
            <person name="Salamov A."/>
            <person name="Andreopoulos B."/>
            <person name="Baker S."/>
            <person name="Barry K."/>
            <person name="Bills G."/>
            <person name="Bluhm B."/>
            <person name="Cannon C."/>
            <person name="Castanera R."/>
            <person name="Culley D."/>
            <person name="Daum C."/>
            <person name="Ezra D."/>
            <person name="Gonzalez J."/>
            <person name="Henrissat B."/>
            <person name="Kuo A."/>
            <person name="Liang C."/>
            <person name="Lipzen A."/>
            <person name="Lutzoni F."/>
            <person name="Magnuson J."/>
            <person name="Mondo S."/>
            <person name="Nolan M."/>
            <person name="Ohm R."/>
            <person name="Pangilinan J."/>
            <person name="Park H.-J."/>
            <person name="Ramirez L."/>
            <person name="Alfaro M."/>
            <person name="Sun H."/>
            <person name="Tritt A."/>
            <person name="Yoshinaga Y."/>
            <person name="Zwiers L.-H."/>
            <person name="Turgeon B."/>
            <person name="Goodwin S."/>
            <person name="Spatafora J."/>
            <person name="Crous P."/>
            <person name="Grigoriev I."/>
        </authorList>
    </citation>
    <scope>NUCLEOTIDE SEQUENCE [LARGE SCALE GENOMIC DNA]</scope>
    <source>
        <strain evidence="3">CBS 304.66</strain>
    </source>
</reference>
<evidence type="ECO:0000313" key="3">
    <source>
        <dbReference type="Proteomes" id="UP000800093"/>
    </source>
</evidence>
<name>A0A9P4K5F2_9PLEO</name>
<dbReference type="AlphaFoldDB" id="A0A9P4K5F2"/>
<keyword evidence="1" id="KW-1133">Transmembrane helix</keyword>
<keyword evidence="3" id="KW-1185">Reference proteome</keyword>
<keyword evidence="1" id="KW-0472">Membrane</keyword>
<sequence>MSSAQTEDAVYADVYSYLGMKEYGFWAWISPVVVGCMAALGRAGAMSLQLGLGERFEFGWDIEMVDGAVSSTLPITHITSPSHHRITLSHRQLTASQQSVDQISWLTHQLHSV</sequence>
<evidence type="ECO:0000256" key="1">
    <source>
        <dbReference type="SAM" id="Phobius"/>
    </source>
</evidence>
<evidence type="ECO:0000313" key="2">
    <source>
        <dbReference type="EMBL" id="KAF2262942.1"/>
    </source>
</evidence>
<feature type="transmembrane region" description="Helical" evidence="1">
    <location>
        <begin position="25"/>
        <end position="45"/>
    </location>
</feature>
<gene>
    <name evidence="2" type="ORF">CC78DRAFT_581980</name>
</gene>
<comment type="caution">
    <text evidence="2">The sequence shown here is derived from an EMBL/GenBank/DDBJ whole genome shotgun (WGS) entry which is preliminary data.</text>
</comment>